<name>A0A9X1WAU0_9VIBR</name>
<keyword evidence="2" id="KW-1185">Reference proteome</keyword>
<gene>
    <name evidence="1" type="ORF">LNL84_08735</name>
</gene>
<protein>
    <submittedName>
        <fullName evidence="1">Uncharacterized protein</fullName>
    </submittedName>
</protein>
<reference evidence="1" key="1">
    <citation type="submission" date="2021-11" db="EMBL/GenBank/DDBJ databases">
        <title>Vibrio ZSDE26 sp. nov. and Vibrio ZSDZ34 sp. nov., isolated from coastal seawater in Qingdao.</title>
        <authorList>
            <person name="Zhang P."/>
        </authorList>
    </citation>
    <scope>NUCLEOTIDE SEQUENCE</scope>
    <source>
        <strain evidence="1">ZSDZ34</strain>
    </source>
</reference>
<dbReference type="RefSeq" id="WP_244356840.1">
    <property type="nucleotide sequence ID" value="NZ_JAJNNZ010000005.1"/>
</dbReference>
<dbReference type="AlphaFoldDB" id="A0A9X1WAU0"/>
<proteinExistence type="predicted"/>
<accession>A0A9X1WAU0</accession>
<evidence type="ECO:0000313" key="1">
    <source>
        <dbReference type="EMBL" id="MCJ2376921.1"/>
    </source>
</evidence>
<organism evidence="1 2">
    <name type="scientific">Vibrio gelatinilyticus</name>
    <dbReference type="NCBI Taxonomy" id="2893468"/>
    <lineage>
        <taxon>Bacteria</taxon>
        <taxon>Pseudomonadati</taxon>
        <taxon>Pseudomonadota</taxon>
        <taxon>Gammaproteobacteria</taxon>
        <taxon>Vibrionales</taxon>
        <taxon>Vibrionaceae</taxon>
        <taxon>Vibrio</taxon>
    </lineage>
</organism>
<sequence>MKSNWAAALTRHSPRNKMLATLVLRLMPRRKHPVLRVDESTPNHEV</sequence>
<comment type="caution">
    <text evidence="1">The sequence shown here is derived from an EMBL/GenBank/DDBJ whole genome shotgun (WGS) entry which is preliminary data.</text>
</comment>
<dbReference type="EMBL" id="JAJNNZ010000005">
    <property type="protein sequence ID" value="MCJ2376921.1"/>
    <property type="molecule type" value="Genomic_DNA"/>
</dbReference>
<dbReference type="Proteomes" id="UP001139488">
    <property type="component" value="Unassembled WGS sequence"/>
</dbReference>
<evidence type="ECO:0000313" key="2">
    <source>
        <dbReference type="Proteomes" id="UP001139488"/>
    </source>
</evidence>